<evidence type="ECO:0000313" key="5">
    <source>
        <dbReference type="Proteomes" id="UP000237631"/>
    </source>
</evidence>
<feature type="compositionally biased region" description="Low complexity" evidence="1">
    <location>
        <begin position="128"/>
        <end position="151"/>
    </location>
</feature>
<feature type="region of interest" description="Disordered" evidence="1">
    <location>
        <begin position="109"/>
        <end position="160"/>
    </location>
</feature>
<evidence type="ECO:0000313" key="4">
    <source>
        <dbReference type="EMBL" id="PPJ52270.1"/>
    </source>
</evidence>
<organism evidence="4 5">
    <name type="scientific">Cercospora berteroae</name>
    <dbReference type="NCBI Taxonomy" id="357750"/>
    <lineage>
        <taxon>Eukaryota</taxon>
        <taxon>Fungi</taxon>
        <taxon>Dikarya</taxon>
        <taxon>Ascomycota</taxon>
        <taxon>Pezizomycotina</taxon>
        <taxon>Dothideomycetes</taxon>
        <taxon>Dothideomycetidae</taxon>
        <taxon>Mycosphaerellales</taxon>
        <taxon>Mycosphaerellaceae</taxon>
        <taxon>Cercospora</taxon>
    </lineage>
</organism>
<feature type="region of interest" description="Disordered" evidence="1">
    <location>
        <begin position="203"/>
        <end position="235"/>
    </location>
</feature>
<dbReference type="AlphaFoldDB" id="A0A2S6BXQ6"/>
<dbReference type="OrthoDB" id="5426355at2759"/>
<evidence type="ECO:0000256" key="2">
    <source>
        <dbReference type="SAM" id="Phobius"/>
    </source>
</evidence>
<feature type="compositionally biased region" description="Polar residues" evidence="1">
    <location>
        <begin position="219"/>
        <end position="229"/>
    </location>
</feature>
<dbReference type="Proteomes" id="UP000237631">
    <property type="component" value="Unassembled WGS sequence"/>
</dbReference>
<keyword evidence="2" id="KW-0812">Transmembrane</keyword>
<reference evidence="5" key="1">
    <citation type="journal article" date="2017" name="bioRxiv">
        <title>Conservation of a gene cluster reveals novel cercosporin biosynthetic mechanisms and extends production to the genus Colletotrichum.</title>
        <authorList>
            <person name="de Jonge R."/>
            <person name="Ebert M.K."/>
            <person name="Huitt-Roehl C.R."/>
            <person name="Pal P."/>
            <person name="Suttle J.C."/>
            <person name="Spanner R.E."/>
            <person name="Neubauer J.D."/>
            <person name="Jurick W.M.II."/>
            <person name="Stott K.A."/>
            <person name="Secor G.A."/>
            <person name="Thomma B.P.H.J."/>
            <person name="Van de Peer Y."/>
            <person name="Townsend C.A."/>
            <person name="Bolton M.D."/>
        </authorList>
    </citation>
    <scope>NUCLEOTIDE SEQUENCE [LARGE SCALE GENOMIC DNA]</scope>
    <source>
        <strain evidence="5">CBS538.71</strain>
    </source>
</reference>
<keyword evidence="2" id="KW-0472">Membrane</keyword>
<evidence type="ECO:0008006" key="6">
    <source>
        <dbReference type="Google" id="ProtNLM"/>
    </source>
</evidence>
<keyword evidence="2" id="KW-1133">Transmembrane helix</keyword>
<feature type="compositionally biased region" description="Low complexity" evidence="1">
    <location>
        <begin position="109"/>
        <end position="120"/>
    </location>
</feature>
<name>A0A2S6BXQ6_9PEZI</name>
<sequence length="337" mass="34984">MGRYHQLALALFVTAAVAQQGVLTNGNSNLPACGQSCPLLVQAAQACSATDVASQSAWVCFCQSAYLVNLRSSATGICDSTCTGADLQQVSTWYSTNCGSDNGASAHTNAGSGTADNTAANGGGNAAGGQTTQSTGSSGSSGSSGATGANTLSGVSTGADDPGTWWENHYKWIIMLVVLVIAFPLIAWGAVVLKRRHDRKQDQINGGFNEGITTRPPMSDNNMNSSWSAKNREQKLIQSWHRSTASIPMAAAGPSGSGRNSPQRTREAFMPAGYGYSRSSSRNDSRQGVHPLARGETPADIVERGPNDAGSGKGKRVMVREKSVGESSSEGKDGSWV</sequence>
<dbReference type="EMBL" id="PNEN01001709">
    <property type="protein sequence ID" value="PPJ52270.1"/>
    <property type="molecule type" value="Genomic_DNA"/>
</dbReference>
<proteinExistence type="predicted"/>
<gene>
    <name evidence="4" type="ORF">CBER1_10267</name>
</gene>
<keyword evidence="3" id="KW-0732">Signal</keyword>
<feature type="signal peptide" evidence="3">
    <location>
        <begin position="1"/>
        <end position="18"/>
    </location>
</feature>
<protein>
    <recommendedName>
        <fullName evidence="6">WSC domain-containing protein</fullName>
    </recommendedName>
</protein>
<accession>A0A2S6BXQ6</accession>
<feature type="transmembrane region" description="Helical" evidence="2">
    <location>
        <begin position="172"/>
        <end position="193"/>
    </location>
</feature>
<evidence type="ECO:0000256" key="3">
    <source>
        <dbReference type="SAM" id="SignalP"/>
    </source>
</evidence>
<feature type="region of interest" description="Disordered" evidence="1">
    <location>
        <begin position="273"/>
        <end position="337"/>
    </location>
</feature>
<feature type="chain" id="PRO_5015416532" description="WSC domain-containing protein" evidence="3">
    <location>
        <begin position="19"/>
        <end position="337"/>
    </location>
</feature>
<evidence type="ECO:0000256" key="1">
    <source>
        <dbReference type="SAM" id="MobiDB-lite"/>
    </source>
</evidence>
<feature type="region of interest" description="Disordered" evidence="1">
    <location>
        <begin position="246"/>
        <end position="265"/>
    </location>
</feature>
<keyword evidence="5" id="KW-1185">Reference proteome</keyword>
<comment type="caution">
    <text evidence="4">The sequence shown here is derived from an EMBL/GenBank/DDBJ whole genome shotgun (WGS) entry which is preliminary data.</text>
</comment>
<feature type="compositionally biased region" description="Basic and acidic residues" evidence="1">
    <location>
        <begin position="318"/>
        <end position="337"/>
    </location>
</feature>